<dbReference type="SUPFAM" id="SSF52540">
    <property type="entry name" value="P-loop containing nucleoside triphosphate hydrolases"/>
    <property type="match status" value="1"/>
</dbReference>
<sequence>MSFALNGTHIEGGNFNNVAGNMTQVFNSTVRPIGPQADPGRPSGLNNLNRRNRCLHPTSLADSTNPMSPTIEYDGVDEVAAPFIPPHLDGGESRAQLTDISTAYNSVGGNMTQLNVTSYGESGIDILYRSVVMEALHDSGERFPEPACHPGTRIRVLEELRAWSVDTSPESSIMWLYGAAGMGKSAIAQMFAGDCQTQGRLGASFFFRRGHPKRGMWNGLFTTLAYQLATSISELLLPVQQAVEGDKLVVGRAMTVQFQKLLSYPFQNTPSLQFMPVIVLDGLDECMDHKVQQQILHLFIAAIRDHLPVRLLITSRPEPHLRETLQSKDTFSICRHSELSADDSAYNDIRIYLWEEFSRIYHEFLGRGIDLGPSWPASKAVTHLIEKSSGIFIYAATVIRFIGDEYTHPAERLAAVLSLDPRSTAPLDDLYTEILSVVPPDSTRLRVLHAIWQGTQDNWVAMRPEHIETFFLLTPGSARLALRALHSLFYVPPIFTRFGVPDNVYPLHASFGDYLGDPRRLGRWCVSTAWLHSDFLHCALRLLSSPPSTADTRNFHLNIVQNTIFSRLGNSESWPKWGSGYPRDLIQLWEDHQFIAELVDCSVDRSPTPNEAPPTYKFDAIYCEILHQNPDLLFLLRPTVIHHDLTGVMFCLGPQHNFRVFQPFLKIRELFTLPLKPGDLPVAFLADPHRAGNLYSDPQDILEDITLLWIRIAKTRLMEGSLDFTSYSTRLTNCQPSSRILHELESLDLGQICDPRNINPVDHYQAHTRIFSNPRSDDAVLDWLWVNLTIHISISWH</sequence>
<accession>A0AAD7EVR0</accession>
<comment type="caution">
    <text evidence="3">The sequence shown here is derived from an EMBL/GenBank/DDBJ whole genome shotgun (WGS) entry which is preliminary data.</text>
</comment>
<evidence type="ECO:0000256" key="1">
    <source>
        <dbReference type="ARBA" id="ARBA00022737"/>
    </source>
</evidence>
<dbReference type="Pfam" id="PF24883">
    <property type="entry name" value="NPHP3_N"/>
    <property type="match status" value="1"/>
</dbReference>
<dbReference type="PANTHER" id="PTHR10039">
    <property type="entry name" value="AMELOGENIN"/>
    <property type="match status" value="1"/>
</dbReference>
<dbReference type="InterPro" id="IPR027417">
    <property type="entry name" value="P-loop_NTPase"/>
</dbReference>
<keyword evidence="1" id="KW-0677">Repeat</keyword>
<dbReference type="Gene3D" id="3.40.50.300">
    <property type="entry name" value="P-loop containing nucleotide triphosphate hydrolases"/>
    <property type="match status" value="1"/>
</dbReference>
<dbReference type="Proteomes" id="UP001218218">
    <property type="component" value="Unassembled WGS sequence"/>
</dbReference>
<evidence type="ECO:0000313" key="3">
    <source>
        <dbReference type="EMBL" id="KAJ7353653.1"/>
    </source>
</evidence>
<dbReference type="PANTHER" id="PTHR10039:SF17">
    <property type="entry name" value="FUNGAL STAND N-TERMINAL GOODBYE DOMAIN-CONTAINING PROTEIN-RELATED"/>
    <property type="match status" value="1"/>
</dbReference>
<evidence type="ECO:0000259" key="2">
    <source>
        <dbReference type="Pfam" id="PF24883"/>
    </source>
</evidence>
<dbReference type="AlphaFoldDB" id="A0AAD7EVR0"/>
<protein>
    <recommendedName>
        <fullName evidence="2">Nephrocystin 3-like N-terminal domain-containing protein</fullName>
    </recommendedName>
</protein>
<dbReference type="InterPro" id="IPR056884">
    <property type="entry name" value="NPHP3-like_N"/>
</dbReference>
<feature type="domain" description="Nephrocystin 3-like N-terminal" evidence="2">
    <location>
        <begin position="158"/>
        <end position="316"/>
    </location>
</feature>
<reference evidence="3" key="1">
    <citation type="submission" date="2023-03" db="EMBL/GenBank/DDBJ databases">
        <title>Massive genome expansion in bonnet fungi (Mycena s.s.) driven by repeated elements and novel gene families across ecological guilds.</title>
        <authorList>
            <consortium name="Lawrence Berkeley National Laboratory"/>
            <person name="Harder C.B."/>
            <person name="Miyauchi S."/>
            <person name="Viragh M."/>
            <person name="Kuo A."/>
            <person name="Thoen E."/>
            <person name="Andreopoulos B."/>
            <person name="Lu D."/>
            <person name="Skrede I."/>
            <person name="Drula E."/>
            <person name="Henrissat B."/>
            <person name="Morin E."/>
            <person name="Kohler A."/>
            <person name="Barry K."/>
            <person name="LaButti K."/>
            <person name="Morin E."/>
            <person name="Salamov A."/>
            <person name="Lipzen A."/>
            <person name="Mereny Z."/>
            <person name="Hegedus B."/>
            <person name="Baldrian P."/>
            <person name="Stursova M."/>
            <person name="Weitz H."/>
            <person name="Taylor A."/>
            <person name="Grigoriev I.V."/>
            <person name="Nagy L.G."/>
            <person name="Martin F."/>
            <person name="Kauserud H."/>
        </authorList>
    </citation>
    <scope>NUCLEOTIDE SEQUENCE</scope>
    <source>
        <strain evidence="3">CBHHK002</strain>
    </source>
</reference>
<evidence type="ECO:0000313" key="4">
    <source>
        <dbReference type="Proteomes" id="UP001218218"/>
    </source>
</evidence>
<name>A0AAD7EVR0_9AGAR</name>
<dbReference type="EMBL" id="JARIHO010000011">
    <property type="protein sequence ID" value="KAJ7353653.1"/>
    <property type="molecule type" value="Genomic_DNA"/>
</dbReference>
<gene>
    <name evidence="3" type="ORF">DFH08DRAFT_857418</name>
</gene>
<keyword evidence="4" id="KW-1185">Reference proteome</keyword>
<proteinExistence type="predicted"/>
<organism evidence="3 4">
    <name type="scientific">Mycena albidolilacea</name>
    <dbReference type="NCBI Taxonomy" id="1033008"/>
    <lineage>
        <taxon>Eukaryota</taxon>
        <taxon>Fungi</taxon>
        <taxon>Dikarya</taxon>
        <taxon>Basidiomycota</taxon>
        <taxon>Agaricomycotina</taxon>
        <taxon>Agaricomycetes</taxon>
        <taxon>Agaricomycetidae</taxon>
        <taxon>Agaricales</taxon>
        <taxon>Marasmiineae</taxon>
        <taxon>Mycenaceae</taxon>
        <taxon>Mycena</taxon>
    </lineage>
</organism>